<reference evidence="1" key="1">
    <citation type="journal article" date="2020" name="Stud. Mycol.">
        <title>101 Dothideomycetes genomes: a test case for predicting lifestyles and emergence of pathogens.</title>
        <authorList>
            <person name="Haridas S."/>
            <person name="Albert R."/>
            <person name="Binder M."/>
            <person name="Bloem J."/>
            <person name="Labutti K."/>
            <person name="Salamov A."/>
            <person name="Andreopoulos B."/>
            <person name="Baker S."/>
            <person name="Barry K."/>
            <person name="Bills G."/>
            <person name="Bluhm B."/>
            <person name="Cannon C."/>
            <person name="Castanera R."/>
            <person name="Culley D."/>
            <person name="Daum C."/>
            <person name="Ezra D."/>
            <person name="Gonzalez J."/>
            <person name="Henrissat B."/>
            <person name="Kuo A."/>
            <person name="Liang C."/>
            <person name="Lipzen A."/>
            <person name="Lutzoni F."/>
            <person name="Magnuson J."/>
            <person name="Mondo S."/>
            <person name="Nolan M."/>
            <person name="Ohm R."/>
            <person name="Pangilinan J."/>
            <person name="Park H.-J."/>
            <person name="Ramirez L."/>
            <person name="Alfaro M."/>
            <person name="Sun H."/>
            <person name="Tritt A."/>
            <person name="Yoshinaga Y."/>
            <person name="Zwiers L.-H."/>
            <person name="Turgeon B."/>
            <person name="Goodwin S."/>
            <person name="Spatafora J."/>
            <person name="Crous P."/>
            <person name="Grigoriev I."/>
        </authorList>
    </citation>
    <scope>NUCLEOTIDE SEQUENCE</scope>
    <source>
        <strain evidence="1">CBS 627.86</strain>
    </source>
</reference>
<organism evidence="1 2">
    <name type="scientific">Lophiotrema nucula</name>
    <dbReference type="NCBI Taxonomy" id="690887"/>
    <lineage>
        <taxon>Eukaryota</taxon>
        <taxon>Fungi</taxon>
        <taxon>Dikarya</taxon>
        <taxon>Ascomycota</taxon>
        <taxon>Pezizomycotina</taxon>
        <taxon>Dothideomycetes</taxon>
        <taxon>Pleosporomycetidae</taxon>
        <taxon>Pleosporales</taxon>
        <taxon>Lophiotremataceae</taxon>
        <taxon>Lophiotrema</taxon>
    </lineage>
</organism>
<proteinExistence type="predicted"/>
<accession>A0A6A5ZN01</accession>
<protein>
    <submittedName>
        <fullName evidence="1">Uncharacterized protein</fullName>
    </submittedName>
</protein>
<name>A0A6A5ZN01_9PLEO</name>
<dbReference type="Proteomes" id="UP000799770">
    <property type="component" value="Unassembled WGS sequence"/>
</dbReference>
<evidence type="ECO:0000313" key="2">
    <source>
        <dbReference type="Proteomes" id="UP000799770"/>
    </source>
</evidence>
<sequence length="99" mass="11360">MAGKVEGSHRNEDLKLLGCVHTKYIPNPKSLYEAIIEQLEASGLEASELDYKIKIEMKHNVYNIKSTVAIDLDTSFKEKIKRRSVTAWPTRIYTQYTTV</sequence>
<evidence type="ECO:0000313" key="1">
    <source>
        <dbReference type="EMBL" id="KAF2120364.1"/>
    </source>
</evidence>
<gene>
    <name evidence="1" type="ORF">BDV96DRAFT_683817</name>
</gene>
<keyword evidence="2" id="KW-1185">Reference proteome</keyword>
<dbReference type="AlphaFoldDB" id="A0A6A5ZN01"/>
<dbReference type="EMBL" id="ML977314">
    <property type="protein sequence ID" value="KAF2120364.1"/>
    <property type="molecule type" value="Genomic_DNA"/>
</dbReference>
<dbReference type="OrthoDB" id="3558497at2759"/>